<sequence length="130" mass="14854">MVLELWVGSPENAMARLEGRSLELALGRLCKAFRRVFFSSQLVRGKLSMVCLWLPLTMCSYPRASHGLEIMRGMPMREETWELTFVVHIAGILALKQRYFRVASVFPDGWYGVLFMVLGRCAYCVEVDVS</sequence>
<keyword evidence="2" id="KW-1185">Reference proteome</keyword>
<dbReference type="Proteomes" id="UP000800038">
    <property type="component" value="Unassembled WGS sequence"/>
</dbReference>
<dbReference type="AlphaFoldDB" id="A0A6A5SI11"/>
<reference evidence="1" key="1">
    <citation type="journal article" date="2020" name="Stud. Mycol.">
        <title>101 Dothideomycetes genomes: a test case for predicting lifestyles and emergence of pathogens.</title>
        <authorList>
            <person name="Haridas S."/>
            <person name="Albert R."/>
            <person name="Binder M."/>
            <person name="Bloem J."/>
            <person name="Labutti K."/>
            <person name="Salamov A."/>
            <person name="Andreopoulos B."/>
            <person name="Baker S."/>
            <person name="Barry K."/>
            <person name="Bills G."/>
            <person name="Bluhm B."/>
            <person name="Cannon C."/>
            <person name="Castanera R."/>
            <person name="Culley D."/>
            <person name="Daum C."/>
            <person name="Ezra D."/>
            <person name="Gonzalez J."/>
            <person name="Henrissat B."/>
            <person name="Kuo A."/>
            <person name="Liang C."/>
            <person name="Lipzen A."/>
            <person name="Lutzoni F."/>
            <person name="Magnuson J."/>
            <person name="Mondo S."/>
            <person name="Nolan M."/>
            <person name="Ohm R."/>
            <person name="Pangilinan J."/>
            <person name="Park H.-J."/>
            <person name="Ramirez L."/>
            <person name="Alfaro M."/>
            <person name="Sun H."/>
            <person name="Tritt A."/>
            <person name="Yoshinaga Y."/>
            <person name="Zwiers L.-H."/>
            <person name="Turgeon B."/>
            <person name="Goodwin S."/>
            <person name="Spatafora J."/>
            <person name="Crous P."/>
            <person name="Grigoriev I."/>
        </authorList>
    </citation>
    <scope>NUCLEOTIDE SEQUENCE</scope>
    <source>
        <strain evidence="1">CBS 161.51</strain>
    </source>
</reference>
<evidence type="ECO:0000313" key="1">
    <source>
        <dbReference type="EMBL" id="KAF1937017.1"/>
    </source>
</evidence>
<accession>A0A6A5SI11</accession>
<proteinExistence type="predicted"/>
<gene>
    <name evidence="1" type="ORF">EJ02DRAFT_68766</name>
</gene>
<dbReference type="EMBL" id="ML976158">
    <property type="protein sequence ID" value="KAF1937017.1"/>
    <property type="molecule type" value="Genomic_DNA"/>
</dbReference>
<name>A0A6A5SI11_9PLEO</name>
<protein>
    <submittedName>
        <fullName evidence="1">Uncharacterized protein</fullName>
    </submittedName>
</protein>
<organism evidence="1 2">
    <name type="scientific">Clathrospora elynae</name>
    <dbReference type="NCBI Taxonomy" id="706981"/>
    <lineage>
        <taxon>Eukaryota</taxon>
        <taxon>Fungi</taxon>
        <taxon>Dikarya</taxon>
        <taxon>Ascomycota</taxon>
        <taxon>Pezizomycotina</taxon>
        <taxon>Dothideomycetes</taxon>
        <taxon>Pleosporomycetidae</taxon>
        <taxon>Pleosporales</taxon>
        <taxon>Diademaceae</taxon>
        <taxon>Clathrospora</taxon>
    </lineage>
</organism>
<evidence type="ECO:0000313" key="2">
    <source>
        <dbReference type="Proteomes" id="UP000800038"/>
    </source>
</evidence>